<dbReference type="EC" id="2.9.1.1" evidence="8"/>
<comment type="caution">
    <text evidence="8">Lacks conserved residue(s) required for the propagation of feature annotation.</text>
</comment>
<organism evidence="9 10">
    <name type="scientific">Posidoniimonas polymericola</name>
    <dbReference type="NCBI Taxonomy" id="2528002"/>
    <lineage>
        <taxon>Bacteria</taxon>
        <taxon>Pseudomonadati</taxon>
        <taxon>Planctomycetota</taxon>
        <taxon>Planctomycetia</taxon>
        <taxon>Pirellulales</taxon>
        <taxon>Lacipirellulaceae</taxon>
        <taxon>Posidoniimonas</taxon>
    </lineage>
</organism>
<dbReference type="InterPro" id="IPR015421">
    <property type="entry name" value="PyrdxlP-dep_Trfase_major"/>
</dbReference>
<keyword evidence="5 8" id="KW-0648">Protein biosynthesis</keyword>
<comment type="cofactor">
    <cofactor evidence="1 8">
        <name>pyridoxal 5'-phosphate</name>
        <dbReference type="ChEBI" id="CHEBI:597326"/>
    </cofactor>
</comment>
<protein>
    <recommendedName>
        <fullName evidence="8">L-seryl-tRNA(Sec) selenium transferase</fullName>
        <ecNumber evidence="8">2.9.1.1</ecNumber>
    </recommendedName>
    <alternativeName>
        <fullName evidence="8">Selenocysteine synthase</fullName>
        <shortName evidence="8">Sec synthase</shortName>
    </alternativeName>
    <alternativeName>
        <fullName evidence="8">Selenocysteinyl-tRNA(Sec) synthase</fullName>
    </alternativeName>
</protein>
<keyword evidence="4 8" id="KW-0663">Pyridoxal phosphate</keyword>
<dbReference type="GO" id="GO:0004125">
    <property type="term" value="F:L-seryl-tRNA(Sec) selenium transferase activity"/>
    <property type="evidence" value="ECO:0007669"/>
    <property type="project" value="UniProtKB-UniRule"/>
</dbReference>
<gene>
    <name evidence="8 9" type="primary">selA</name>
    <name evidence="9" type="ORF">Pla123a_40150</name>
</gene>
<dbReference type="InterPro" id="IPR004534">
    <property type="entry name" value="SelA_trans"/>
</dbReference>
<comment type="subcellular location">
    <subcellularLocation>
        <location evidence="8">Cytoplasm</location>
    </subcellularLocation>
</comment>
<proteinExistence type="inferred from homology"/>
<evidence type="ECO:0000256" key="5">
    <source>
        <dbReference type="ARBA" id="ARBA00022917"/>
    </source>
</evidence>
<dbReference type="GO" id="GO:0005737">
    <property type="term" value="C:cytoplasm"/>
    <property type="evidence" value="ECO:0007669"/>
    <property type="project" value="UniProtKB-SubCell"/>
</dbReference>
<dbReference type="PANTHER" id="PTHR32328">
    <property type="entry name" value="L-SERYL-TRNA(SEC) SELENIUM TRANSFERASE"/>
    <property type="match status" value="1"/>
</dbReference>
<evidence type="ECO:0000256" key="2">
    <source>
        <dbReference type="ARBA" id="ARBA00022490"/>
    </source>
</evidence>
<comment type="similarity">
    <text evidence="7 8">Belongs to the SelA family.</text>
</comment>
<dbReference type="SUPFAM" id="SSF53383">
    <property type="entry name" value="PLP-dependent transferases"/>
    <property type="match status" value="1"/>
</dbReference>
<reference evidence="9 10" key="1">
    <citation type="submission" date="2019-02" db="EMBL/GenBank/DDBJ databases">
        <title>Deep-cultivation of Planctomycetes and their phenomic and genomic characterization uncovers novel biology.</title>
        <authorList>
            <person name="Wiegand S."/>
            <person name="Jogler M."/>
            <person name="Boedeker C."/>
            <person name="Pinto D."/>
            <person name="Vollmers J."/>
            <person name="Rivas-Marin E."/>
            <person name="Kohn T."/>
            <person name="Peeters S.H."/>
            <person name="Heuer A."/>
            <person name="Rast P."/>
            <person name="Oberbeckmann S."/>
            <person name="Bunk B."/>
            <person name="Jeske O."/>
            <person name="Meyerdierks A."/>
            <person name="Storesund J.E."/>
            <person name="Kallscheuer N."/>
            <person name="Luecker S."/>
            <person name="Lage O.M."/>
            <person name="Pohl T."/>
            <person name="Merkel B.J."/>
            <person name="Hornburger P."/>
            <person name="Mueller R.-W."/>
            <person name="Bruemmer F."/>
            <person name="Labrenz M."/>
            <person name="Spormann A.M."/>
            <person name="Op Den Camp H."/>
            <person name="Overmann J."/>
            <person name="Amann R."/>
            <person name="Jetten M.S.M."/>
            <person name="Mascher T."/>
            <person name="Medema M.H."/>
            <person name="Devos D.P."/>
            <person name="Kaster A.-K."/>
            <person name="Ovreas L."/>
            <person name="Rohde M."/>
            <person name="Galperin M.Y."/>
            <person name="Jogler C."/>
        </authorList>
    </citation>
    <scope>NUCLEOTIDE SEQUENCE [LARGE SCALE GENOMIC DNA]</scope>
    <source>
        <strain evidence="9 10">Pla123a</strain>
    </source>
</reference>
<evidence type="ECO:0000256" key="4">
    <source>
        <dbReference type="ARBA" id="ARBA00022898"/>
    </source>
</evidence>
<dbReference type="Pfam" id="PF03841">
    <property type="entry name" value="SelA"/>
    <property type="match status" value="1"/>
</dbReference>
<sequence>MVEDPILNDFDLKRAGMKTSDLWKKLPTAAELLENPRVKSVVDRLHPNVVTAQVRTFLDDVRADLAHRAEEANVPSFSELAERVSRYLSGADSFKVGGAINATGRFRGSPWVSSPLPEAAVERMLLTAQDFTLSVGDGGLSNGHADQDACRLLCELTGAEAAAVFSSHPAAIELALRTQTSNNSVVIARGEVGTIDAPCRLTDLATAANVSLLEVGAADSVNANDYERALDGRPATVLRMGSTVNPLSACRPALEELVQTAKRSGGSVVVELGGAALRPLAGLEPLLPSLQEAIHTGADLVLARGDGLIGGPECGIAVGATAAVERLLGSPLLATCRATGRQAGALAATLQLHATPERAELSVPVLSLVTAPIDNLKSRAERLAPQLDAAPQYSAEAVELAGSPIGGLPICLPSWGIRVRPTESTAEALSRRLLERSPAVAAEVEGDSLLLNLRTVFARQDLDLVAAFEGNDSAGSDEQSDQPPVV</sequence>
<evidence type="ECO:0000313" key="9">
    <source>
        <dbReference type="EMBL" id="TWT72716.1"/>
    </source>
</evidence>
<evidence type="ECO:0000256" key="8">
    <source>
        <dbReference type="HAMAP-Rule" id="MF_00423"/>
    </source>
</evidence>
<dbReference type="Proteomes" id="UP000318478">
    <property type="component" value="Unassembled WGS sequence"/>
</dbReference>
<dbReference type="InterPro" id="IPR015424">
    <property type="entry name" value="PyrdxlP-dep_Trfase"/>
</dbReference>
<evidence type="ECO:0000256" key="3">
    <source>
        <dbReference type="ARBA" id="ARBA00022679"/>
    </source>
</evidence>
<evidence type="ECO:0000256" key="6">
    <source>
        <dbReference type="ARBA" id="ARBA00023266"/>
    </source>
</evidence>
<comment type="pathway">
    <text evidence="8">Aminoacyl-tRNA biosynthesis; selenocysteinyl-tRNA(Sec) biosynthesis; selenocysteinyl-tRNA(Sec) from L-seryl-tRNA(Sec) (bacterial route): step 1/1.</text>
</comment>
<dbReference type="HAMAP" id="MF_00423">
    <property type="entry name" value="SelA"/>
    <property type="match status" value="1"/>
</dbReference>
<evidence type="ECO:0000256" key="7">
    <source>
        <dbReference type="ARBA" id="ARBA00044507"/>
    </source>
</evidence>
<name>A0A5C5YAJ0_9BACT</name>
<dbReference type="GO" id="GO:0001514">
    <property type="term" value="P:selenocysteine incorporation"/>
    <property type="evidence" value="ECO:0007669"/>
    <property type="project" value="UniProtKB-UniRule"/>
</dbReference>
<comment type="catalytic activity">
    <reaction evidence="8">
        <text>L-seryl-tRNA(Sec) + selenophosphate + H(+) = L-selenocysteinyl-tRNA(Sec) + phosphate</text>
        <dbReference type="Rhea" id="RHEA:22728"/>
        <dbReference type="Rhea" id="RHEA-COMP:9742"/>
        <dbReference type="Rhea" id="RHEA-COMP:9743"/>
        <dbReference type="ChEBI" id="CHEBI:15378"/>
        <dbReference type="ChEBI" id="CHEBI:16144"/>
        <dbReference type="ChEBI" id="CHEBI:43474"/>
        <dbReference type="ChEBI" id="CHEBI:78533"/>
        <dbReference type="ChEBI" id="CHEBI:78573"/>
        <dbReference type="EC" id="2.9.1.1"/>
    </reaction>
</comment>
<keyword evidence="2 8" id="KW-0963">Cytoplasm</keyword>
<keyword evidence="10" id="KW-1185">Reference proteome</keyword>
<dbReference type="PANTHER" id="PTHR32328:SF0">
    <property type="entry name" value="L-SERYL-TRNA(SEC) SELENIUM TRANSFERASE"/>
    <property type="match status" value="1"/>
</dbReference>
<dbReference type="RefSeq" id="WP_197528134.1">
    <property type="nucleotide sequence ID" value="NZ_SJPO01000011.1"/>
</dbReference>
<dbReference type="Gene3D" id="3.40.640.10">
    <property type="entry name" value="Type I PLP-dependent aspartate aminotransferase-like (Major domain)"/>
    <property type="match status" value="1"/>
</dbReference>
<comment type="caution">
    <text evidence="9">The sequence shown here is derived from an EMBL/GenBank/DDBJ whole genome shotgun (WGS) entry which is preliminary data.</text>
</comment>
<evidence type="ECO:0000256" key="1">
    <source>
        <dbReference type="ARBA" id="ARBA00001933"/>
    </source>
</evidence>
<accession>A0A5C5YAJ0</accession>
<keyword evidence="6 8" id="KW-0711">Selenium</keyword>
<dbReference type="EMBL" id="SJPO01000011">
    <property type="protein sequence ID" value="TWT72716.1"/>
    <property type="molecule type" value="Genomic_DNA"/>
</dbReference>
<evidence type="ECO:0000313" key="10">
    <source>
        <dbReference type="Proteomes" id="UP000318478"/>
    </source>
</evidence>
<keyword evidence="3 8" id="KW-0808">Transferase</keyword>
<comment type="function">
    <text evidence="8">Converts seryl-tRNA(Sec) to selenocysteinyl-tRNA(Sec) required for selenoprotein biosynthesis.</text>
</comment>
<dbReference type="InterPro" id="IPR018319">
    <property type="entry name" value="SelA-like"/>
</dbReference>
<dbReference type="Gene3D" id="3.90.1150.180">
    <property type="match status" value="1"/>
</dbReference>
<dbReference type="GO" id="GO:0001717">
    <property type="term" value="P:conversion of seryl-tRNAsec to selenocys-tRNAsec"/>
    <property type="evidence" value="ECO:0007669"/>
    <property type="project" value="UniProtKB-UniRule"/>
</dbReference>
<dbReference type="UniPathway" id="UPA00906">
    <property type="reaction ID" value="UER00896"/>
</dbReference>
<dbReference type="AlphaFoldDB" id="A0A5C5YAJ0"/>